<feature type="transmembrane region" description="Helical" evidence="9">
    <location>
        <begin position="107"/>
        <end position="127"/>
    </location>
</feature>
<feature type="transmembrane region" description="Helical" evidence="9">
    <location>
        <begin position="133"/>
        <end position="161"/>
    </location>
</feature>
<evidence type="ECO:0000256" key="5">
    <source>
        <dbReference type="ARBA" id="ARBA00022692"/>
    </source>
</evidence>
<dbReference type="Pfam" id="PF03553">
    <property type="entry name" value="Na_H_antiporter"/>
    <property type="match status" value="1"/>
</dbReference>
<evidence type="ECO:0000313" key="11">
    <source>
        <dbReference type="EMBL" id="MBB5175873.1"/>
    </source>
</evidence>
<dbReference type="NCBIfam" id="TIGR00931">
    <property type="entry name" value="antiport_nhaC"/>
    <property type="match status" value="1"/>
</dbReference>
<reference evidence="11 12" key="1">
    <citation type="submission" date="2020-08" db="EMBL/GenBank/DDBJ databases">
        <title>Genomic Encyclopedia of Type Strains, Phase IV (KMG-IV): sequencing the most valuable type-strain genomes for metagenomic binning, comparative biology and taxonomic classification.</title>
        <authorList>
            <person name="Goeker M."/>
        </authorList>
    </citation>
    <scope>NUCLEOTIDE SEQUENCE [LARGE SCALE GENOMIC DNA]</scope>
    <source>
        <strain evidence="11 12">DSM 19163</strain>
    </source>
</reference>
<name>A0A9Q2HF43_9STAP</name>
<dbReference type="GO" id="GO:0005886">
    <property type="term" value="C:plasma membrane"/>
    <property type="evidence" value="ECO:0007669"/>
    <property type="project" value="UniProtKB-SubCell"/>
</dbReference>
<feature type="transmembrane region" description="Helical" evidence="9">
    <location>
        <begin position="190"/>
        <end position="210"/>
    </location>
</feature>
<keyword evidence="7 9" id="KW-0472">Membrane</keyword>
<comment type="subcellular location">
    <subcellularLocation>
        <location evidence="1">Cell membrane</location>
        <topology evidence="1">Multi-pass membrane protein</topology>
    </subcellularLocation>
</comment>
<keyword evidence="2" id="KW-0813">Transport</keyword>
<feature type="transmembrane region" description="Helical" evidence="9">
    <location>
        <begin position="72"/>
        <end position="100"/>
    </location>
</feature>
<organism evidence="11 12">
    <name type="scientific">Nosocomiicoccus ampullae</name>
    <dbReference type="NCBI Taxonomy" id="489910"/>
    <lineage>
        <taxon>Bacteria</taxon>
        <taxon>Bacillati</taxon>
        <taxon>Bacillota</taxon>
        <taxon>Bacilli</taxon>
        <taxon>Bacillales</taxon>
        <taxon>Staphylococcaceae</taxon>
        <taxon>Nosocomiicoccus</taxon>
    </lineage>
</organism>
<comment type="similarity">
    <text evidence="8">Belongs to the NhaC Na(+)/H(+) (TC 2.A.35) antiporter family.</text>
</comment>
<accession>A0A9Q2HF43</accession>
<dbReference type="InterPro" id="IPR018461">
    <property type="entry name" value="Na/H_Antiport_NhaC-like_C"/>
</dbReference>
<evidence type="ECO:0000256" key="7">
    <source>
        <dbReference type="ARBA" id="ARBA00023136"/>
    </source>
</evidence>
<comment type="caution">
    <text evidence="11">The sequence shown here is derived from an EMBL/GenBank/DDBJ whole genome shotgun (WGS) entry which is preliminary data.</text>
</comment>
<keyword evidence="6 9" id="KW-1133">Transmembrane helix</keyword>
<sequence length="475" mass="51392">MDKRPFRFITSLVPFLVMITTMLYSVVVLDITPHIPLIIGAIVAGGIAYFHGYSWSEIEDFMYRGIKLALPALIIILLVGLVIGSWVGGGIVATMIYYGLNIISPKYFLVTVVIICSIVSLTIGSAWSTIATVGIASLGIGVGLNIPLGPTAGAIVAGAFFGDKMSPLSDTTNLASGLTHTNIFKHIKHMLYTTVPAVIITLIVFQWYTVKYINNTSVDLNSIETLRQNISEAFVISPWLLLAPVIVLAVILFKVPPAPALLVGAFLGTLAQLFVQNDSLASSLTTLIDGFEITTSNESIDVLFNRGGMMDMMFVVTMTFVAMSFAGIMEHSGMLQVILDHILKFAKNTFGLVSSALLSAIFINLTCAEHYISIIVPGRMFVRPFVDNNLDTSNLSRTLEDGGTVTSALVPWSTDGVFIYGALGISVLEYGPFAVMNYAAPIIALILAATGIGIKKITDDDKLNFYKKYYPNEIK</sequence>
<proteinExistence type="inferred from homology"/>
<feature type="transmembrane region" description="Helical" evidence="9">
    <location>
        <begin position="34"/>
        <end position="52"/>
    </location>
</feature>
<feature type="transmembrane region" description="Helical" evidence="9">
    <location>
        <begin position="435"/>
        <end position="454"/>
    </location>
</feature>
<dbReference type="PANTHER" id="PTHR33451:SF3">
    <property type="entry name" value="MALATE-2H(+)_NA(+)-LACTATE ANTIPORTER"/>
    <property type="match status" value="1"/>
</dbReference>
<dbReference type="EMBL" id="JACHHF010000003">
    <property type="protein sequence ID" value="MBB5175873.1"/>
    <property type="molecule type" value="Genomic_DNA"/>
</dbReference>
<feature type="domain" description="Na+/H+ antiporter NhaC-like C-terminal" evidence="10">
    <location>
        <begin position="158"/>
        <end position="452"/>
    </location>
</feature>
<dbReference type="Proteomes" id="UP000579136">
    <property type="component" value="Unassembled WGS sequence"/>
</dbReference>
<keyword evidence="12" id="KW-1185">Reference proteome</keyword>
<dbReference type="GO" id="GO:0015297">
    <property type="term" value="F:antiporter activity"/>
    <property type="evidence" value="ECO:0007669"/>
    <property type="project" value="UniProtKB-KW"/>
</dbReference>
<evidence type="ECO:0000256" key="3">
    <source>
        <dbReference type="ARBA" id="ARBA00022449"/>
    </source>
</evidence>
<dbReference type="AlphaFoldDB" id="A0A9Q2HF43"/>
<evidence type="ECO:0000256" key="1">
    <source>
        <dbReference type="ARBA" id="ARBA00004651"/>
    </source>
</evidence>
<evidence type="ECO:0000259" key="10">
    <source>
        <dbReference type="Pfam" id="PF03553"/>
    </source>
</evidence>
<keyword evidence="3" id="KW-0050">Antiport</keyword>
<dbReference type="PANTHER" id="PTHR33451">
    <property type="entry name" value="MALATE-2H(+)/NA(+)-LACTATE ANTIPORTER"/>
    <property type="match status" value="1"/>
</dbReference>
<keyword evidence="5 9" id="KW-0812">Transmembrane</keyword>
<dbReference type="InterPro" id="IPR052180">
    <property type="entry name" value="NhaC_Na-H+_Antiporter"/>
</dbReference>
<evidence type="ECO:0000256" key="8">
    <source>
        <dbReference type="ARBA" id="ARBA00038435"/>
    </source>
</evidence>
<feature type="transmembrane region" description="Helical" evidence="9">
    <location>
        <begin position="230"/>
        <end position="251"/>
    </location>
</feature>
<evidence type="ECO:0000256" key="2">
    <source>
        <dbReference type="ARBA" id="ARBA00022448"/>
    </source>
</evidence>
<gene>
    <name evidence="11" type="ORF">HNQ45_000748</name>
</gene>
<keyword evidence="4" id="KW-1003">Cell membrane</keyword>
<evidence type="ECO:0000256" key="6">
    <source>
        <dbReference type="ARBA" id="ARBA00022989"/>
    </source>
</evidence>
<dbReference type="InterPro" id="IPR004770">
    <property type="entry name" value="Na/H_antiport_NhaC"/>
</dbReference>
<evidence type="ECO:0000313" key="12">
    <source>
        <dbReference type="Proteomes" id="UP000579136"/>
    </source>
</evidence>
<evidence type="ECO:0000256" key="9">
    <source>
        <dbReference type="SAM" id="Phobius"/>
    </source>
</evidence>
<dbReference type="RefSeq" id="WP_183673562.1">
    <property type="nucleotide sequence ID" value="NZ_CBCRYX010000002.1"/>
</dbReference>
<feature type="transmembrane region" description="Helical" evidence="9">
    <location>
        <begin position="350"/>
        <end position="372"/>
    </location>
</feature>
<feature type="transmembrane region" description="Helical" evidence="9">
    <location>
        <begin position="6"/>
        <end position="27"/>
    </location>
</feature>
<feature type="transmembrane region" description="Helical" evidence="9">
    <location>
        <begin position="312"/>
        <end position="329"/>
    </location>
</feature>
<protein>
    <submittedName>
        <fullName evidence="11">NhaC family Na+:H+ antiporter</fullName>
    </submittedName>
</protein>
<evidence type="ECO:0000256" key="4">
    <source>
        <dbReference type="ARBA" id="ARBA00022475"/>
    </source>
</evidence>